<reference evidence="1" key="1">
    <citation type="journal article" date="2015" name="Genome Announc.">
        <title>Complete Genome Sequence of the Bacteriochlorophyll b-Producing Photosynthetic Bacterium Blastochloris viridis.</title>
        <authorList>
            <person name="Tsukatani Y."/>
            <person name="Hirose Y."/>
            <person name="Harada J."/>
            <person name="Misawa N."/>
            <person name="Mori K."/>
            <person name="Inoue K."/>
            <person name="Tamiaki H."/>
        </authorList>
    </citation>
    <scope>NUCLEOTIDE SEQUENCE [LARGE SCALE GENOMIC DNA]</scope>
    <source>
        <strain evidence="1">DSM 133</strain>
    </source>
</reference>
<accession>A0A182D5F7</accession>
<dbReference type="EMBL" id="AP014854">
    <property type="protein sequence ID" value="BAS00645.1"/>
    <property type="molecule type" value="Genomic_DNA"/>
</dbReference>
<dbReference type="AlphaFoldDB" id="A0A182D5F7"/>
<proteinExistence type="predicted"/>
<gene>
    <name evidence="1" type="ORF">BV133_3051</name>
</gene>
<name>A0A182D5F7_BLAVI</name>
<organism evidence="1">
    <name type="scientific">Blastochloris viridis</name>
    <name type="common">Rhodopseudomonas viridis</name>
    <dbReference type="NCBI Taxonomy" id="1079"/>
    <lineage>
        <taxon>Bacteria</taxon>
        <taxon>Pseudomonadati</taxon>
        <taxon>Pseudomonadota</taxon>
        <taxon>Alphaproteobacteria</taxon>
        <taxon>Hyphomicrobiales</taxon>
        <taxon>Blastochloridaceae</taxon>
        <taxon>Blastochloris</taxon>
    </lineage>
</organism>
<protein>
    <submittedName>
        <fullName evidence="1">Uncharacterized protein</fullName>
    </submittedName>
</protein>
<evidence type="ECO:0000313" key="1">
    <source>
        <dbReference type="EMBL" id="BAS00645.1"/>
    </source>
</evidence>
<sequence>MRNNWDSRPDIVTMATAGNAAKPERIEAAMRTADILD</sequence>